<keyword evidence="6 8" id="KW-1133">Transmembrane helix</keyword>
<dbReference type="PANTHER" id="PTHR39342">
    <property type="entry name" value="UPF0283 MEMBRANE PROTEIN YCJF"/>
    <property type="match status" value="1"/>
</dbReference>
<evidence type="ECO:0000256" key="5">
    <source>
        <dbReference type="ARBA" id="ARBA00022692"/>
    </source>
</evidence>
<dbReference type="RefSeq" id="WP_078039578.1">
    <property type="nucleotide sequence ID" value="NZ_CP015820.1"/>
</dbReference>
<keyword evidence="5 8" id="KW-0812">Transmembrane</keyword>
<dbReference type="PANTHER" id="PTHR39342:SF1">
    <property type="entry name" value="UPF0283 MEMBRANE PROTEIN YCJF"/>
    <property type="match status" value="1"/>
</dbReference>
<evidence type="ECO:0000256" key="3">
    <source>
        <dbReference type="ARBA" id="ARBA00022475"/>
    </source>
</evidence>
<evidence type="ECO:0000256" key="4">
    <source>
        <dbReference type="ARBA" id="ARBA00022519"/>
    </source>
</evidence>
<dbReference type="InterPro" id="IPR006507">
    <property type="entry name" value="UPF0283"/>
</dbReference>
<comment type="similarity">
    <text evidence="2">Belongs to the UPF0283 family.</text>
</comment>
<evidence type="ECO:0000313" key="9">
    <source>
        <dbReference type="EMBL" id="AQT42746.1"/>
    </source>
</evidence>
<keyword evidence="10" id="KW-1185">Reference proteome</keyword>
<reference evidence="9 10" key="1">
    <citation type="submission" date="2016-11" db="EMBL/GenBank/DDBJ databases">
        <title>Comparative genomics of Bartonella apis.</title>
        <authorList>
            <person name="Engel P."/>
        </authorList>
    </citation>
    <scope>NUCLEOTIDE SEQUENCE [LARGE SCALE GENOMIC DNA]</scope>
    <source>
        <strain evidence="9 10">BBC0178</strain>
    </source>
</reference>
<dbReference type="InterPro" id="IPR021147">
    <property type="entry name" value="DUF697"/>
</dbReference>
<dbReference type="Proteomes" id="UP000189660">
    <property type="component" value="Chromosome"/>
</dbReference>
<accession>A0A1U9MBS1</accession>
<name>A0A1U9MBS1_9HYPH</name>
<dbReference type="OrthoDB" id="9816060at2"/>
<evidence type="ECO:0000256" key="8">
    <source>
        <dbReference type="SAM" id="Phobius"/>
    </source>
</evidence>
<dbReference type="KEGG" id="bapa:BBC0178_012790"/>
<feature type="transmembrane region" description="Helical" evidence="8">
    <location>
        <begin position="51"/>
        <end position="72"/>
    </location>
</feature>
<evidence type="ECO:0000313" key="10">
    <source>
        <dbReference type="Proteomes" id="UP000189660"/>
    </source>
</evidence>
<evidence type="ECO:0000256" key="1">
    <source>
        <dbReference type="ARBA" id="ARBA00004429"/>
    </source>
</evidence>
<comment type="subcellular location">
    <subcellularLocation>
        <location evidence="1">Cell inner membrane</location>
        <topology evidence="1">Multi-pass membrane protein</topology>
    </subcellularLocation>
</comment>
<keyword evidence="3" id="KW-1003">Cell membrane</keyword>
<sequence length="368" mass="40562">MTSRKPQAINDLKSIEEDQSDPFLDEALSELNELENNNTSETKRTFTSGRIFLSSVLLLLILALGLSADGLIRSLFAEYQFLGFIALIITIVGGIALLCFIIGEVRALLRLASVDKIRKNAEEAALTDNINLARKSVEELIRYTARSPYISEGRQAMLSHNGDIIDGKALIHLAEYEILRPLDLEARKMILNSAKRVSVVTAVSPRAIIDLGYVLYEVVGLIRRLATLYGARPERFGLISLVKRVISHLAVTGTLAVGDGLVEQFIGQGLATRLSARLGEGVVNGLMTTRIGIATMDALRPFPFDGEKRPGISDFTGDLIGFNRNKDKEKLKKHSNRKITNKELTIFSDNSWRCGFVLTGHIVSYGFA</sequence>
<dbReference type="GO" id="GO:0005886">
    <property type="term" value="C:plasma membrane"/>
    <property type="evidence" value="ECO:0007669"/>
    <property type="project" value="UniProtKB-SubCell"/>
</dbReference>
<proteinExistence type="inferred from homology"/>
<dbReference type="EMBL" id="CP015820">
    <property type="protein sequence ID" value="AQT42746.1"/>
    <property type="molecule type" value="Genomic_DNA"/>
</dbReference>
<gene>
    <name evidence="9" type="ORF">BBC0178_012790</name>
</gene>
<keyword evidence="4" id="KW-0997">Cell inner membrane</keyword>
<evidence type="ECO:0000256" key="7">
    <source>
        <dbReference type="ARBA" id="ARBA00023136"/>
    </source>
</evidence>
<organism evidence="9 10">
    <name type="scientific">Bartonella apihabitans</name>
    <dbReference type="NCBI Taxonomy" id="2750929"/>
    <lineage>
        <taxon>Bacteria</taxon>
        <taxon>Pseudomonadati</taxon>
        <taxon>Pseudomonadota</taxon>
        <taxon>Alphaproteobacteria</taxon>
        <taxon>Hyphomicrobiales</taxon>
        <taxon>Bartonellaceae</taxon>
        <taxon>Bartonella</taxon>
    </lineage>
</organism>
<keyword evidence="7 8" id="KW-0472">Membrane</keyword>
<dbReference type="Pfam" id="PF05128">
    <property type="entry name" value="DUF697"/>
    <property type="match status" value="1"/>
</dbReference>
<protein>
    <submittedName>
        <fullName evidence="9">Membrane protein</fullName>
    </submittedName>
</protein>
<evidence type="ECO:0000256" key="2">
    <source>
        <dbReference type="ARBA" id="ARBA00008255"/>
    </source>
</evidence>
<dbReference type="AlphaFoldDB" id="A0A1U9MBS1"/>
<evidence type="ECO:0000256" key="6">
    <source>
        <dbReference type="ARBA" id="ARBA00022989"/>
    </source>
</evidence>
<dbReference type="NCBIfam" id="TIGR01620">
    <property type="entry name" value="hyp_HI0043"/>
    <property type="match status" value="1"/>
</dbReference>
<feature type="transmembrane region" description="Helical" evidence="8">
    <location>
        <begin position="84"/>
        <end position="109"/>
    </location>
</feature>